<proteinExistence type="inferred from homology"/>
<dbReference type="Gene3D" id="3.50.50.60">
    <property type="entry name" value="FAD/NAD(P)-binding domain"/>
    <property type="match status" value="1"/>
</dbReference>
<organism evidence="7 8">
    <name type="scientific">Penicillium coprophilum</name>
    <dbReference type="NCBI Taxonomy" id="36646"/>
    <lineage>
        <taxon>Eukaryota</taxon>
        <taxon>Fungi</taxon>
        <taxon>Dikarya</taxon>
        <taxon>Ascomycota</taxon>
        <taxon>Pezizomycotina</taxon>
        <taxon>Eurotiomycetes</taxon>
        <taxon>Eurotiomycetidae</taxon>
        <taxon>Eurotiales</taxon>
        <taxon>Aspergillaceae</taxon>
        <taxon>Penicillium</taxon>
    </lineage>
</organism>
<evidence type="ECO:0000256" key="2">
    <source>
        <dbReference type="ARBA" id="ARBA00010989"/>
    </source>
</evidence>
<dbReference type="STRING" id="36646.A0A1V6UMX9"/>
<evidence type="ECO:0000256" key="5">
    <source>
        <dbReference type="ARBA" id="ARBA00023002"/>
    </source>
</evidence>
<dbReference type="AlphaFoldDB" id="A0A1V6UMX9"/>
<sequence>MDQTGPPCKKSPIVIVGAGIFGLSTALHLCRRGYNDVTVLDKQPYDETLYSYIKGADAASADINKIVRSAYGSQTEYQDLSTEAIAEWHTWNAELQQGTLVPPGMSINDAVFVPNGNISLSTSAELPAWELACVDGMEKAGNKDSQLATTIPRHVEIAVQKGLQSFMDPFQRERRGEQNTGVLDTTGGMAVADKACRFALHKARTLGANFIFGKEAGCMEELCYENSKVIGVKTRDGKSHAAEMTVLACGGWTPVLLPELDGLCEATAGSVILFKIPRQSPLWDRLGADRFPTWMWNMRSGAEGGLYGFPRDENGWFKVGYRGTKYTNPLRQGDGNERSTPVTRWSAAEQDGNISTGERFTSFPQQAHQVLTEFLNEYLPELSEEGIDIALTRVCWYTDTFDNHYVVDRVPNRQGLMVATGGSGHAFKYLPNIGNWIVDIMEGVGMDRSAAQAWKWRSVGVQRPTNDLMEGIGGSRALQNICLLKEASLQNKAKAKL</sequence>
<evidence type="ECO:0000256" key="1">
    <source>
        <dbReference type="ARBA" id="ARBA00001974"/>
    </source>
</evidence>
<dbReference type="PANTHER" id="PTHR10961:SF15">
    <property type="entry name" value="FAD DEPENDENT OXIDOREDUCTASE DOMAIN-CONTAINING PROTEIN"/>
    <property type="match status" value="1"/>
</dbReference>
<dbReference type="PANTHER" id="PTHR10961">
    <property type="entry name" value="PEROXISOMAL SARCOSINE OXIDASE"/>
    <property type="match status" value="1"/>
</dbReference>
<reference evidence="8" key="1">
    <citation type="journal article" date="2017" name="Nat. Microbiol.">
        <title>Global analysis of biosynthetic gene clusters reveals vast potential of secondary metabolite production in Penicillium species.</title>
        <authorList>
            <person name="Nielsen J.C."/>
            <person name="Grijseels S."/>
            <person name="Prigent S."/>
            <person name="Ji B."/>
            <person name="Dainat J."/>
            <person name="Nielsen K.F."/>
            <person name="Frisvad J.C."/>
            <person name="Workman M."/>
            <person name="Nielsen J."/>
        </authorList>
    </citation>
    <scope>NUCLEOTIDE SEQUENCE [LARGE SCALE GENOMIC DNA]</scope>
    <source>
        <strain evidence="8">IBT 31321</strain>
    </source>
</reference>
<evidence type="ECO:0000256" key="3">
    <source>
        <dbReference type="ARBA" id="ARBA00022630"/>
    </source>
</evidence>
<evidence type="ECO:0000313" key="8">
    <source>
        <dbReference type="Proteomes" id="UP000191500"/>
    </source>
</evidence>
<accession>A0A1V6UMX9</accession>
<dbReference type="Gene3D" id="3.30.9.10">
    <property type="entry name" value="D-Amino Acid Oxidase, subunit A, domain 2"/>
    <property type="match status" value="1"/>
</dbReference>
<dbReference type="InterPro" id="IPR006076">
    <property type="entry name" value="FAD-dep_OxRdtase"/>
</dbReference>
<keyword evidence="4" id="KW-0274">FAD</keyword>
<evidence type="ECO:0000256" key="4">
    <source>
        <dbReference type="ARBA" id="ARBA00022827"/>
    </source>
</evidence>
<dbReference type="InterPro" id="IPR045170">
    <property type="entry name" value="MTOX"/>
</dbReference>
<protein>
    <recommendedName>
        <fullName evidence="6">FAD dependent oxidoreductase domain-containing protein</fullName>
    </recommendedName>
</protein>
<dbReference type="SUPFAM" id="SSF54373">
    <property type="entry name" value="FAD-linked reductases, C-terminal domain"/>
    <property type="match status" value="1"/>
</dbReference>
<dbReference type="InterPro" id="IPR036188">
    <property type="entry name" value="FAD/NAD-bd_sf"/>
</dbReference>
<comment type="caution">
    <text evidence="7">The sequence shown here is derived from an EMBL/GenBank/DDBJ whole genome shotgun (WGS) entry which is preliminary data.</text>
</comment>
<gene>
    <name evidence="7" type="ORF">PENCOP_c006G05404</name>
</gene>
<comment type="similarity">
    <text evidence="2">Belongs to the MSOX/MTOX family.</text>
</comment>
<feature type="domain" description="FAD dependent oxidoreductase" evidence="6">
    <location>
        <begin position="13"/>
        <end position="439"/>
    </location>
</feature>
<keyword evidence="3" id="KW-0285">Flavoprotein</keyword>
<dbReference type="Pfam" id="PF01266">
    <property type="entry name" value="DAO"/>
    <property type="match status" value="1"/>
</dbReference>
<name>A0A1V6UMX9_9EURO</name>
<dbReference type="GO" id="GO:0050660">
    <property type="term" value="F:flavin adenine dinucleotide binding"/>
    <property type="evidence" value="ECO:0007669"/>
    <property type="project" value="InterPro"/>
</dbReference>
<evidence type="ECO:0000313" key="7">
    <source>
        <dbReference type="EMBL" id="OQE39767.1"/>
    </source>
</evidence>
<dbReference type="GO" id="GO:0008115">
    <property type="term" value="F:sarcosine oxidase activity"/>
    <property type="evidence" value="ECO:0007669"/>
    <property type="project" value="TreeGrafter"/>
</dbReference>
<comment type="cofactor">
    <cofactor evidence="1">
        <name>FAD</name>
        <dbReference type="ChEBI" id="CHEBI:57692"/>
    </cofactor>
</comment>
<dbReference type="Proteomes" id="UP000191500">
    <property type="component" value="Unassembled WGS sequence"/>
</dbReference>
<keyword evidence="5" id="KW-0560">Oxidoreductase</keyword>
<evidence type="ECO:0000259" key="6">
    <source>
        <dbReference type="Pfam" id="PF01266"/>
    </source>
</evidence>
<keyword evidence="8" id="KW-1185">Reference proteome</keyword>
<dbReference type="SUPFAM" id="SSF51905">
    <property type="entry name" value="FAD/NAD(P)-binding domain"/>
    <property type="match status" value="1"/>
</dbReference>
<dbReference type="EMBL" id="MDDG01000006">
    <property type="protein sequence ID" value="OQE39767.1"/>
    <property type="molecule type" value="Genomic_DNA"/>
</dbReference>